<dbReference type="GO" id="GO:0006334">
    <property type="term" value="P:nucleosome assembly"/>
    <property type="evidence" value="ECO:0007669"/>
    <property type="project" value="InterPro"/>
</dbReference>
<keyword evidence="4" id="KW-1185">Reference proteome</keyword>
<dbReference type="GO" id="GO:0000786">
    <property type="term" value="C:nucleosome"/>
    <property type="evidence" value="ECO:0007669"/>
    <property type="project" value="InterPro"/>
</dbReference>
<dbReference type="GO" id="GO:0003677">
    <property type="term" value="F:DNA binding"/>
    <property type="evidence" value="ECO:0007669"/>
    <property type="project" value="InterPro"/>
</dbReference>
<dbReference type="InterPro" id="IPR036388">
    <property type="entry name" value="WH-like_DNA-bd_sf"/>
</dbReference>
<dbReference type="Pfam" id="PF00538">
    <property type="entry name" value="Linker_histone"/>
    <property type="match status" value="1"/>
</dbReference>
<dbReference type="AlphaFoldDB" id="A0AAU9FB80"/>
<feature type="domain" description="H15" evidence="2">
    <location>
        <begin position="85"/>
        <end position="156"/>
    </location>
</feature>
<dbReference type="InterPro" id="IPR005818">
    <property type="entry name" value="Histone_H1/H5_H15"/>
</dbReference>
<evidence type="ECO:0000259" key="2">
    <source>
        <dbReference type="PROSITE" id="PS51504"/>
    </source>
</evidence>
<sequence>MKKLQVKGNGNGKARKEIAKKMSPEMDSESASSEPEDEESEQDAEESLDEPKNGFTFDHVGHPEAPESHLFPTPPPDARPSTAARKTSVISKILNAIEVLDSKTGSSVQAIAKYIKSNGHEVTDERRFGRQVLRSLKTCVTNGQVVQIKRSFKLVKNPPKRRKSLEQMKSHQAQEKAKEKAKEKEAKKEAKQEAKKQTKQEAKEAKAAEKAKEKADTQPSKKKKLTEKKPSPKVAAAAKVTADMTAPITPKMDASAEASSSPSSETAKTKSNSDSKARTKQKKPRKSIGTLAHPMVKSKIKVKDVKQLVAGKGMDINEFGDDLEAESNMLEAQATSTPQLKGKATRKRK</sequence>
<feature type="compositionally biased region" description="Acidic residues" evidence="1">
    <location>
        <begin position="34"/>
        <end position="48"/>
    </location>
</feature>
<feature type="region of interest" description="Disordered" evidence="1">
    <location>
        <begin position="330"/>
        <end position="349"/>
    </location>
</feature>
<evidence type="ECO:0000256" key="1">
    <source>
        <dbReference type="SAM" id="MobiDB-lite"/>
    </source>
</evidence>
<feature type="compositionally biased region" description="Basic and acidic residues" evidence="1">
    <location>
        <begin position="164"/>
        <end position="216"/>
    </location>
</feature>
<name>A0AAU9FB80_DROMD</name>
<dbReference type="Proteomes" id="UP001500889">
    <property type="component" value="Chromosome O"/>
</dbReference>
<proteinExistence type="predicted"/>
<feature type="compositionally biased region" description="Basic and acidic residues" evidence="1">
    <location>
        <begin position="267"/>
        <end position="277"/>
    </location>
</feature>
<dbReference type="EMBL" id="AP029263">
    <property type="protein sequence ID" value="BFF92907.1"/>
    <property type="molecule type" value="Genomic_DNA"/>
</dbReference>
<evidence type="ECO:0000313" key="3">
    <source>
        <dbReference type="EMBL" id="BFF92907.1"/>
    </source>
</evidence>
<gene>
    <name evidence="3" type="ORF">DMAD_10857</name>
</gene>
<evidence type="ECO:0000313" key="4">
    <source>
        <dbReference type="Proteomes" id="UP001500889"/>
    </source>
</evidence>
<dbReference type="InterPro" id="IPR036390">
    <property type="entry name" value="WH_DNA-bd_sf"/>
</dbReference>
<feature type="compositionally biased region" description="Low complexity" evidence="1">
    <location>
        <begin position="255"/>
        <end position="266"/>
    </location>
</feature>
<dbReference type="Gene3D" id="1.10.10.10">
    <property type="entry name" value="Winged helix-like DNA-binding domain superfamily/Winged helix DNA-binding domain"/>
    <property type="match status" value="1"/>
</dbReference>
<dbReference type="SUPFAM" id="SSF46785">
    <property type="entry name" value="Winged helix' DNA-binding domain"/>
    <property type="match status" value="1"/>
</dbReference>
<reference evidence="3 4" key="1">
    <citation type="submission" date="2024-02" db="EMBL/GenBank/DDBJ databases">
        <title>A chromosome-level genome assembly of Drosophila madeirensis, a fruit fly species endemic to Madeira island.</title>
        <authorList>
            <person name="Tomihara K."/>
            <person name="Llopart A."/>
            <person name="Yamamoto D."/>
        </authorList>
    </citation>
    <scope>NUCLEOTIDE SEQUENCE [LARGE SCALE GENOMIC DNA]</scope>
    <source>
        <strain evidence="3 4">RF1</strain>
    </source>
</reference>
<feature type="region of interest" description="Disordered" evidence="1">
    <location>
        <begin position="1"/>
        <end position="86"/>
    </location>
</feature>
<protein>
    <submittedName>
        <fullName evidence="3">Histone H1-II-like</fullName>
    </submittedName>
</protein>
<dbReference type="CDD" id="cd00073">
    <property type="entry name" value="H15"/>
    <property type="match status" value="1"/>
</dbReference>
<dbReference type="SMART" id="SM00526">
    <property type="entry name" value="H15"/>
    <property type="match status" value="1"/>
</dbReference>
<feature type="compositionally biased region" description="Basic and acidic residues" evidence="1">
    <location>
        <begin position="14"/>
        <end position="24"/>
    </location>
</feature>
<dbReference type="PROSITE" id="PS51504">
    <property type="entry name" value="H15"/>
    <property type="match status" value="1"/>
</dbReference>
<organism evidence="3 4">
    <name type="scientific">Drosophila madeirensis</name>
    <name type="common">Fruit fly</name>
    <dbReference type="NCBI Taxonomy" id="30013"/>
    <lineage>
        <taxon>Eukaryota</taxon>
        <taxon>Metazoa</taxon>
        <taxon>Ecdysozoa</taxon>
        <taxon>Arthropoda</taxon>
        <taxon>Hexapoda</taxon>
        <taxon>Insecta</taxon>
        <taxon>Pterygota</taxon>
        <taxon>Neoptera</taxon>
        <taxon>Endopterygota</taxon>
        <taxon>Diptera</taxon>
        <taxon>Brachycera</taxon>
        <taxon>Muscomorpha</taxon>
        <taxon>Ephydroidea</taxon>
        <taxon>Drosophilidae</taxon>
        <taxon>Drosophila</taxon>
        <taxon>Sophophora</taxon>
    </lineage>
</organism>
<feature type="region of interest" description="Disordered" evidence="1">
    <location>
        <begin position="156"/>
        <end position="294"/>
    </location>
</feature>
<accession>A0AAU9FB80</accession>